<accession>A0A1B1YTQ2</accession>
<dbReference type="FunCoup" id="A0A1B1YTQ2">
    <property type="interactions" value="86"/>
</dbReference>
<gene>
    <name evidence="3" type="ORF">PG2T_08330</name>
</gene>
<dbReference type="PANTHER" id="PTHR33219">
    <property type="entry name" value="YLMG HOMOLOG PROTEIN 2, CHLOROPLASTIC"/>
    <property type="match status" value="1"/>
</dbReference>
<name>A0A1B1YTQ2_9GAMM</name>
<comment type="similarity">
    <text evidence="1">Belongs to the YggT family.</text>
</comment>
<dbReference type="OrthoDB" id="9806665at2"/>
<evidence type="ECO:0000256" key="2">
    <source>
        <dbReference type="SAM" id="Phobius"/>
    </source>
</evidence>
<feature type="transmembrane region" description="Helical" evidence="2">
    <location>
        <begin position="12"/>
        <end position="31"/>
    </location>
</feature>
<protein>
    <recommendedName>
        <fullName evidence="5">YggT family protein</fullName>
    </recommendedName>
</protein>
<dbReference type="PANTHER" id="PTHR33219:SF14">
    <property type="entry name" value="PROTEIN COFACTOR ASSEMBLY OF COMPLEX C SUBUNIT B CCB3, CHLOROPLASTIC-RELATED"/>
    <property type="match status" value="1"/>
</dbReference>
<reference evidence="4" key="1">
    <citation type="submission" date="2016-03" db="EMBL/GenBank/DDBJ databases">
        <title>Complete genome sequence of Solimmundus cernigliae, representing a novel lineage of polycyclic aromatic hydrocarbon degraders within the Gammaproteobacteria.</title>
        <authorList>
            <person name="Singleton D.R."/>
            <person name="Dickey A.N."/>
            <person name="Scholl E.H."/>
            <person name="Wright F.A."/>
            <person name="Aitken M.D."/>
        </authorList>
    </citation>
    <scope>NUCLEOTIDE SEQUENCE [LARGE SCALE GENOMIC DNA]</scope>
    <source>
        <strain evidence="4">TR3.2</strain>
    </source>
</reference>
<dbReference type="GO" id="GO:0016020">
    <property type="term" value="C:membrane"/>
    <property type="evidence" value="ECO:0007669"/>
    <property type="project" value="InterPro"/>
</dbReference>
<evidence type="ECO:0000313" key="3">
    <source>
        <dbReference type="EMBL" id="ANX04181.1"/>
    </source>
</evidence>
<keyword evidence="4" id="KW-1185">Reference proteome</keyword>
<dbReference type="InterPro" id="IPR003425">
    <property type="entry name" value="CCB3/YggT"/>
</dbReference>
<dbReference type="AlphaFoldDB" id="A0A1B1YTQ2"/>
<keyword evidence="2" id="KW-0812">Transmembrane</keyword>
<dbReference type="EMBL" id="CP014671">
    <property type="protein sequence ID" value="ANX04181.1"/>
    <property type="molecule type" value="Genomic_DNA"/>
</dbReference>
<sequence>MVYSPLTQAGLFLVQTAFGLYAALVLLRLLFQAMDVDFRNPLSQAVYKVTQPVLKPLRRVLPMRARVEPALVVLLLLVKLLEVYALSGLRGYLPGLIGALLMAVAQSLSLLMLTLSALLIVRAIASWVVAAGAGYNPMLRLLEQLTEPLLAPLRRIIPPLGGMDFSVLLALVAVQLVNILLVQPFIVLAARIMVQGL</sequence>
<proteinExistence type="inferred from homology"/>
<dbReference type="Pfam" id="PF02325">
    <property type="entry name" value="CCB3_YggT"/>
    <property type="match status" value="2"/>
</dbReference>
<evidence type="ECO:0008006" key="5">
    <source>
        <dbReference type="Google" id="ProtNLM"/>
    </source>
</evidence>
<keyword evidence="2" id="KW-1133">Transmembrane helix</keyword>
<feature type="transmembrane region" description="Helical" evidence="2">
    <location>
        <begin position="119"/>
        <end position="138"/>
    </location>
</feature>
<dbReference type="InParanoid" id="A0A1B1YTQ2"/>
<feature type="transmembrane region" description="Helical" evidence="2">
    <location>
        <begin position="167"/>
        <end position="190"/>
    </location>
</feature>
<organism evidence="3 4">
    <name type="scientific">Immundisolibacter cernigliae</name>
    <dbReference type="NCBI Taxonomy" id="1810504"/>
    <lineage>
        <taxon>Bacteria</taxon>
        <taxon>Pseudomonadati</taxon>
        <taxon>Pseudomonadota</taxon>
        <taxon>Gammaproteobacteria</taxon>
        <taxon>Immundisolibacterales</taxon>
        <taxon>Immundisolibacteraceae</taxon>
        <taxon>Immundisolibacter</taxon>
    </lineage>
</organism>
<feature type="transmembrane region" description="Helical" evidence="2">
    <location>
        <begin position="67"/>
        <end position="86"/>
    </location>
</feature>
<dbReference type="Proteomes" id="UP000092952">
    <property type="component" value="Chromosome"/>
</dbReference>
<dbReference type="KEGG" id="gbi:PG2T_08330"/>
<keyword evidence="2" id="KW-0472">Membrane</keyword>
<evidence type="ECO:0000313" key="4">
    <source>
        <dbReference type="Proteomes" id="UP000092952"/>
    </source>
</evidence>
<evidence type="ECO:0000256" key="1">
    <source>
        <dbReference type="ARBA" id="ARBA00010894"/>
    </source>
</evidence>
<dbReference type="STRING" id="1810504.PG2T_08330"/>
<dbReference type="RefSeq" id="WP_068804142.1">
    <property type="nucleotide sequence ID" value="NZ_CP014671.1"/>
</dbReference>